<evidence type="ECO:0000256" key="5">
    <source>
        <dbReference type="ARBA" id="ARBA00023329"/>
    </source>
</evidence>
<feature type="region of interest" description="Disordered" evidence="7">
    <location>
        <begin position="65"/>
        <end position="84"/>
    </location>
</feature>
<dbReference type="GO" id="GO:0072583">
    <property type="term" value="P:clathrin-dependent endocytosis"/>
    <property type="evidence" value="ECO:0007669"/>
    <property type="project" value="TreeGrafter"/>
</dbReference>
<dbReference type="Pfam" id="PF01086">
    <property type="entry name" value="Clathrin_lg_ch"/>
    <property type="match status" value="1"/>
</dbReference>
<dbReference type="GO" id="GO:0030132">
    <property type="term" value="C:clathrin coat of coated pit"/>
    <property type="evidence" value="ECO:0007669"/>
    <property type="project" value="InterPro"/>
</dbReference>
<evidence type="ECO:0000256" key="3">
    <source>
        <dbReference type="ARBA" id="ARBA00023136"/>
    </source>
</evidence>
<comment type="similarity">
    <text evidence="2 6">Belongs to the clathrin light chain family.</text>
</comment>
<dbReference type="GO" id="GO:0032050">
    <property type="term" value="F:clathrin heavy chain binding"/>
    <property type="evidence" value="ECO:0007669"/>
    <property type="project" value="TreeGrafter"/>
</dbReference>
<dbReference type="Proteomes" id="UP000631181">
    <property type="component" value="Unassembled WGS sequence"/>
</dbReference>
<gene>
    <name evidence="8" type="ORF">PECM_001732</name>
</gene>
<organism evidence="8 9">
    <name type="scientific">Penicillium ucsense</name>
    <dbReference type="NCBI Taxonomy" id="2839758"/>
    <lineage>
        <taxon>Eukaryota</taxon>
        <taxon>Fungi</taxon>
        <taxon>Dikarya</taxon>
        <taxon>Ascomycota</taxon>
        <taxon>Pezizomycotina</taxon>
        <taxon>Eurotiomycetes</taxon>
        <taxon>Eurotiomycetidae</taxon>
        <taxon>Eurotiales</taxon>
        <taxon>Aspergillaceae</taxon>
        <taxon>Penicillium</taxon>
    </lineage>
</organism>
<sequence length="297" mass="32211">MTVEQEALCHGSLPATAGNSHSHRGASLRITIDLTASENASELEDNQNRDNYPQTSIMADRFPSLEDFSEGQTEVIESNGGTEDDFLARERAALGEDADQFATPQDHVATTNAGDDDLLGGGDDTPAEEIGQFESAFPSVDTQTQNERVAPGGTITGSGSPFPRTGYGSMETEEEEPEPIRQWREKRDAELARRAQISEEKKQATMKKAQQDIDDFYVAYNNKIDKLKGQTRTEAEEFLASREDTSAGGTSWERIAKLVDVSGKGTTGGASGSGKERFRELLVDLRKDQEAPGASGI</sequence>
<evidence type="ECO:0000256" key="6">
    <source>
        <dbReference type="RuleBase" id="RU363137"/>
    </source>
</evidence>
<evidence type="ECO:0000256" key="4">
    <source>
        <dbReference type="ARBA" id="ARBA00023176"/>
    </source>
</evidence>
<evidence type="ECO:0000313" key="8">
    <source>
        <dbReference type="EMBL" id="KAF7712994.1"/>
    </source>
</evidence>
<dbReference type="AlphaFoldDB" id="A0A8J8VYY3"/>
<dbReference type="GO" id="GO:0030130">
    <property type="term" value="C:clathrin coat of trans-Golgi network vesicle"/>
    <property type="evidence" value="ECO:0007669"/>
    <property type="project" value="InterPro"/>
</dbReference>
<feature type="region of interest" description="Disordered" evidence="7">
    <location>
        <begin position="93"/>
        <end position="182"/>
    </location>
</feature>
<name>A0A8J8VYY3_9EURO</name>
<evidence type="ECO:0000256" key="1">
    <source>
        <dbReference type="ARBA" id="ARBA00004180"/>
    </source>
</evidence>
<keyword evidence="9" id="KW-1185">Reference proteome</keyword>
<accession>A0A8J8VYY3</accession>
<dbReference type="GO" id="GO:0006886">
    <property type="term" value="P:intracellular protein transport"/>
    <property type="evidence" value="ECO:0007669"/>
    <property type="project" value="InterPro"/>
</dbReference>
<evidence type="ECO:0000313" key="9">
    <source>
        <dbReference type="Proteomes" id="UP000631181"/>
    </source>
</evidence>
<dbReference type="EMBL" id="WIWV01000138">
    <property type="protein sequence ID" value="KAF7712994.1"/>
    <property type="molecule type" value="Genomic_DNA"/>
</dbReference>
<dbReference type="PANTHER" id="PTHR10639:SF7">
    <property type="entry name" value="CLATHRIN LIGHT CHAIN"/>
    <property type="match status" value="1"/>
</dbReference>
<keyword evidence="5 6" id="KW-0968">Cytoplasmic vesicle</keyword>
<comment type="function">
    <text evidence="6">Clathrin is the major protein of the polyhedral coat of coated pits and vesicles.</text>
</comment>
<dbReference type="InterPro" id="IPR000996">
    <property type="entry name" value="Clathrin_L-chain"/>
</dbReference>
<keyword evidence="4 6" id="KW-0168">Coated pit</keyword>
<protein>
    <recommendedName>
        <fullName evidence="6">Clathrin light chain</fullName>
    </recommendedName>
</protein>
<dbReference type="OrthoDB" id="5512at2759"/>
<feature type="region of interest" description="Disordered" evidence="7">
    <location>
        <begin position="1"/>
        <end position="24"/>
    </location>
</feature>
<comment type="subcellular location">
    <subcellularLocation>
        <location evidence="1 6">Cytoplasmic vesicle membrane</location>
        <topology evidence="1 6">Peripheral membrane protein</topology>
        <orientation evidence="1 6">Cytoplasmic side</orientation>
    </subcellularLocation>
    <subcellularLocation>
        <location evidence="6">Membrane</location>
        <location evidence="6">Coated pit</location>
        <topology evidence="6">Peripheral membrane protein</topology>
        <orientation evidence="6">Cytoplasmic side</orientation>
    </subcellularLocation>
    <text evidence="6">Cytoplasmic face of coated pits and vesicles.</text>
</comment>
<dbReference type="GO" id="GO:0005198">
    <property type="term" value="F:structural molecule activity"/>
    <property type="evidence" value="ECO:0007669"/>
    <property type="project" value="InterPro"/>
</dbReference>
<proteinExistence type="inferred from homology"/>
<reference evidence="8" key="1">
    <citation type="journal article" date="2020" name="Front. Microbiol.">
        <title>Gene regulatory networks of Penicillium echinulatum 2HH and Penicillium oxalicum 114-2 inferred by a computational biology approach.</title>
        <authorList>
            <person name="Lenz A.R."/>
            <person name="Galan-Vasquez E."/>
            <person name="Balbinot E."/>
            <person name="De Abreu F.P."/>
            <person name="De Oliveira N.S."/>
            <person name="Da Rosa L.O."/>
            <person name="De Avila E Silva S."/>
            <person name="Camassola M."/>
            <person name="Dillon A.J.P."/>
            <person name="Perez-Rueda E."/>
        </authorList>
    </citation>
    <scope>NUCLEOTIDE SEQUENCE</scope>
    <source>
        <strain evidence="8">S1M29</strain>
    </source>
</reference>
<dbReference type="PANTHER" id="PTHR10639">
    <property type="entry name" value="CLATHRIN LIGHT CHAIN"/>
    <property type="match status" value="1"/>
</dbReference>
<feature type="compositionally biased region" description="Polar residues" evidence="7">
    <location>
        <begin position="70"/>
        <end position="81"/>
    </location>
</feature>
<comment type="caution">
    <text evidence="8">The sequence shown here is derived from an EMBL/GenBank/DDBJ whole genome shotgun (WGS) entry which is preliminary data.</text>
</comment>
<evidence type="ECO:0000256" key="7">
    <source>
        <dbReference type="SAM" id="MobiDB-lite"/>
    </source>
</evidence>
<evidence type="ECO:0000256" key="2">
    <source>
        <dbReference type="ARBA" id="ARBA00005263"/>
    </source>
</evidence>
<keyword evidence="3 6" id="KW-0472">Membrane</keyword>